<dbReference type="eggNOG" id="ENOG502RV0M">
    <property type="taxonomic scope" value="Eukaryota"/>
</dbReference>
<dbReference type="STRING" id="554065.E1ZHV1"/>
<dbReference type="GO" id="GO:2001070">
    <property type="term" value="F:starch binding"/>
    <property type="evidence" value="ECO:0007669"/>
    <property type="project" value="InterPro"/>
</dbReference>
<evidence type="ECO:0000313" key="5">
    <source>
        <dbReference type="Proteomes" id="UP000008141"/>
    </source>
</evidence>
<evidence type="ECO:0000256" key="1">
    <source>
        <dbReference type="SAM" id="Coils"/>
    </source>
</evidence>
<feature type="domain" description="CBM20" evidence="3">
    <location>
        <begin position="28"/>
        <end position="132"/>
    </location>
</feature>
<dbReference type="Proteomes" id="UP000008141">
    <property type="component" value="Unassembled WGS sequence"/>
</dbReference>
<dbReference type="Pfam" id="PF00686">
    <property type="entry name" value="CBM_20"/>
    <property type="match status" value="1"/>
</dbReference>
<dbReference type="SMART" id="SM01065">
    <property type="entry name" value="CBM_2"/>
    <property type="match status" value="1"/>
</dbReference>
<feature type="compositionally biased region" description="Polar residues" evidence="2">
    <location>
        <begin position="282"/>
        <end position="299"/>
    </location>
</feature>
<dbReference type="RefSeq" id="XP_005846770.1">
    <property type="nucleotide sequence ID" value="XM_005846708.1"/>
</dbReference>
<feature type="compositionally biased region" description="Low complexity" evidence="2">
    <location>
        <begin position="357"/>
        <end position="380"/>
    </location>
</feature>
<dbReference type="GO" id="GO:0016020">
    <property type="term" value="C:membrane"/>
    <property type="evidence" value="ECO:0007669"/>
    <property type="project" value="TreeGrafter"/>
</dbReference>
<dbReference type="KEGG" id="cvr:CHLNCDRAFT_135268"/>
<feature type="region of interest" description="Disordered" evidence="2">
    <location>
        <begin position="338"/>
        <end position="387"/>
    </location>
</feature>
<dbReference type="InterPro" id="IPR002044">
    <property type="entry name" value="CBM20"/>
</dbReference>
<keyword evidence="1" id="KW-0175">Coiled coil</keyword>
<feature type="region of interest" description="Disordered" evidence="2">
    <location>
        <begin position="282"/>
        <end position="322"/>
    </location>
</feature>
<dbReference type="Gene3D" id="2.60.40.10">
    <property type="entry name" value="Immunoglobulins"/>
    <property type="match status" value="1"/>
</dbReference>
<keyword evidence="5" id="KW-1185">Reference proteome</keyword>
<dbReference type="PANTHER" id="PTHR15048:SF0">
    <property type="entry name" value="STARCH-BINDING DOMAIN-CONTAINING PROTEIN 1"/>
    <property type="match status" value="1"/>
</dbReference>
<evidence type="ECO:0000313" key="4">
    <source>
        <dbReference type="EMBL" id="EFN54668.1"/>
    </source>
</evidence>
<dbReference type="SUPFAM" id="SSF49452">
    <property type="entry name" value="Starch-binding domain-like"/>
    <property type="match status" value="1"/>
</dbReference>
<sequence length="701" mass="72782">MPRELQPTSPISHVAARSSAAAVGIETPSSDRAIAVAFSVPACRLQLGESLRVVGSCAELGEWEVEAAPVLEWQEGDTWTAELALPEGCHQLKLVVARDNGTVHWEGGPNRSLTVPLLIGLDTLSATCCWGSSASPTLAADPEQLKAAADAAAARVADLQQQKEQVAERLASLEQEVQHSDAAIFSKQQEIEQLVAAEQQRIAQVAEVSAAASLSPNAAADTVVAVAGADAEALDVQTAAEGRAPDSMVLPGLPGVGARRYCTTHLALSSVFDEEMIEETAAQQLQHTKQQASTSQGRPETSSTQQEEEEGKSAAAVEQPQAGITVPVASVALLSAHEAPGRQPSKPQGKKEKKQAKQVADAAAAAVEKPAAATTVEEPASGVEKPAAATGESAAFAKDGSAAVDGAMVETNRDGSLSFRFACSAPSSNSMDEGGRAAGLLPSAHDLAKRRLVSLLPPQAAKDLQRQLSRMSSGAGASLILAAELSTEFEQQLVLEQPPEQAQEAKPAGQQAFRLSPSARSTSAVGGPSQPAAASSGEDLPGQQRRRARQPKQPRQKQPMAGSVSLPRMADEPPNTDETAATPATEDVPVLAPPPVPAAPSTTAQHQQPDDVLRLFATPDVGAPLGSGVSAIGIADGYTAVTLRPSLPISAAWLTLLSVYEAGRLLWTVAGTVLPPAIRGRPADVAFWLLFTAAIIAPFWR</sequence>
<accession>E1ZHV1</accession>
<organism evidence="5">
    <name type="scientific">Chlorella variabilis</name>
    <name type="common">Green alga</name>
    <dbReference type="NCBI Taxonomy" id="554065"/>
    <lineage>
        <taxon>Eukaryota</taxon>
        <taxon>Viridiplantae</taxon>
        <taxon>Chlorophyta</taxon>
        <taxon>core chlorophytes</taxon>
        <taxon>Trebouxiophyceae</taxon>
        <taxon>Chlorellales</taxon>
        <taxon>Chlorellaceae</taxon>
        <taxon>Chlorella clade</taxon>
        <taxon>Chlorella</taxon>
    </lineage>
</organism>
<dbReference type="OrthoDB" id="515916at2759"/>
<feature type="compositionally biased region" description="Low complexity" evidence="2">
    <location>
        <begin position="498"/>
        <end position="512"/>
    </location>
</feature>
<feature type="coiled-coil region" evidence="1">
    <location>
        <begin position="149"/>
        <end position="183"/>
    </location>
</feature>
<dbReference type="PANTHER" id="PTHR15048">
    <property type="entry name" value="STARCH-BINDING DOMAIN-CONTAINING PROTEIN 1"/>
    <property type="match status" value="1"/>
</dbReference>
<dbReference type="AlphaFoldDB" id="E1ZHV1"/>
<reference evidence="4 5" key="1">
    <citation type="journal article" date="2010" name="Plant Cell">
        <title>The Chlorella variabilis NC64A genome reveals adaptation to photosymbiosis, coevolution with viruses, and cryptic sex.</title>
        <authorList>
            <person name="Blanc G."/>
            <person name="Duncan G."/>
            <person name="Agarkova I."/>
            <person name="Borodovsky M."/>
            <person name="Gurnon J."/>
            <person name="Kuo A."/>
            <person name="Lindquist E."/>
            <person name="Lucas S."/>
            <person name="Pangilinan J."/>
            <person name="Polle J."/>
            <person name="Salamov A."/>
            <person name="Terry A."/>
            <person name="Yamada T."/>
            <person name="Dunigan D.D."/>
            <person name="Grigoriev I.V."/>
            <person name="Claverie J.M."/>
            <person name="Van Etten J.L."/>
        </authorList>
    </citation>
    <scope>NUCLEOTIDE SEQUENCE [LARGE SCALE GENOMIC DNA]</scope>
    <source>
        <strain evidence="4 5">NC64A</strain>
    </source>
</reference>
<dbReference type="InParanoid" id="E1ZHV1"/>
<dbReference type="InterPro" id="IPR013784">
    <property type="entry name" value="Carb-bd-like_fold"/>
</dbReference>
<dbReference type="EMBL" id="GL433847">
    <property type="protein sequence ID" value="EFN54668.1"/>
    <property type="molecule type" value="Genomic_DNA"/>
</dbReference>
<dbReference type="CDD" id="cd05467">
    <property type="entry name" value="CBM20"/>
    <property type="match status" value="1"/>
</dbReference>
<dbReference type="GeneID" id="17354137"/>
<feature type="compositionally biased region" description="Basic residues" evidence="2">
    <location>
        <begin position="544"/>
        <end position="555"/>
    </location>
</feature>
<gene>
    <name evidence="4" type="ORF">CHLNCDRAFT_135268</name>
</gene>
<dbReference type="PROSITE" id="PS51166">
    <property type="entry name" value="CBM20"/>
    <property type="match status" value="1"/>
</dbReference>
<name>E1ZHV1_CHLVA</name>
<evidence type="ECO:0000256" key="2">
    <source>
        <dbReference type="SAM" id="MobiDB-lite"/>
    </source>
</evidence>
<proteinExistence type="predicted"/>
<protein>
    <recommendedName>
        <fullName evidence="3">CBM20 domain-containing protein</fullName>
    </recommendedName>
</protein>
<dbReference type="InterPro" id="IPR013783">
    <property type="entry name" value="Ig-like_fold"/>
</dbReference>
<feature type="region of interest" description="Disordered" evidence="2">
    <location>
        <begin position="498"/>
        <end position="607"/>
    </location>
</feature>
<evidence type="ECO:0000259" key="3">
    <source>
        <dbReference type="PROSITE" id="PS51166"/>
    </source>
</evidence>
<feature type="compositionally biased region" description="Low complexity" evidence="2">
    <location>
        <begin position="572"/>
        <end position="590"/>
    </location>
</feature>